<comment type="caution">
    <text evidence="1">The sequence shown here is derived from an EMBL/GenBank/DDBJ whole genome shotgun (WGS) entry which is preliminary data.</text>
</comment>
<evidence type="ECO:0000313" key="1">
    <source>
        <dbReference type="EMBL" id="KAI3672687.1"/>
    </source>
</evidence>
<organism evidence="1 2">
    <name type="scientific">Arctium lappa</name>
    <name type="common">Greater burdock</name>
    <name type="synonym">Lappa major</name>
    <dbReference type="NCBI Taxonomy" id="4217"/>
    <lineage>
        <taxon>Eukaryota</taxon>
        <taxon>Viridiplantae</taxon>
        <taxon>Streptophyta</taxon>
        <taxon>Embryophyta</taxon>
        <taxon>Tracheophyta</taxon>
        <taxon>Spermatophyta</taxon>
        <taxon>Magnoliopsida</taxon>
        <taxon>eudicotyledons</taxon>
        <taxon>Gunneridae</taxon>
        <taxon>Pentapetalae</taxon>
        <taxon>asterids</taxon>
        <taxon>campanulids</taxon>
        <taxon>Asterales</taxon>
        <taxon>Asteraceae</taxon>
        <taxon>Carduoideae</taxon>
        <taxon>Cardueae</taxon>
        <taxon>Arctiinae</taxon>
        <taxon>Arctium</taxon>
    </lineage>
</organism>
<accession>A0ACB8XQY7</accession>
<dbReference type="EMBL" id="CM042061">
    <property type="protein sequence ID" value="KAI3672687.1"/>
    <property type="molecule type" value="Genomic_DNA"/>
</dbReference>
<reference evidence="2" key="1">
    <citation type="journal article" date="2022" name="Mol. Ecol. Resour.">
        <title>The genomes of chicory, endive, great burdock and yacon provide insights into Asteraceae palaeo-polyploidization history and plant inulin production.</title>
        <authorList>
            <person name="Fan W."/>
            <person name="Wang S."/>
            <person name="Wang H."/>
            <person name="Wang A."/>
            <person name="Jiang F."/>
            <person name="Liu H."/>
            <person name="Zhao H."/>
            <person name="Xu D."/>
            <person name="Zhang Y."/>
        </authorList>
    </citation>
    <scope>NUCLEOTIDE SEQUENCE [LARGE SCALE GENOMIC DNA]</scope>
    <source>
        <strain evidence="2">cv. Niubang</strain>
    </source>
</reference>
<gene>
    <name evidence="1" type="ORF">L6452_38784</name>
</gene>
<reference evidence="1 2" key="2">
    <citation type="journal article" date="2022" name="Mol. Ecol. Resour.">
        <title>The genomes of chicory, endive, great burdock and yacon provide insights into Asteraceae paleo-polyploidization history and plant inulin production.</title>
        <authorList>
            <person name="Fan W."/>
            <person name="Wang S."/>
            <person name="Wang H."/>
            <person name="Wang A."/>
            <person name="Jiang F."/>
            <person name="Liu H."/>
            <person name="Zhao H."/>
            <person name="Xu D."/>
            <person name="Zhang Y."/>
        </authorList>
    </citation>
    <scope>NUCLEOTIDE SEQUENCE [LARGE SCALE GENOMIC DNA]</scope>
    <source>
        <strain evidence="2">cv. Niubang</strain>
    </source>
</reference>
<name>A0ACB8XQY7_ARCLA</name>
<protein>
    <submittedName>
        <fullName evidence="1">Uncharacterized protein</fullName>
    </submittedName>
</protein>
<sequence length="270" mass="30862">MRIASILVIEQRFSSSVLRLTQIQLCATSLSRKENFASPVHQEKSDLRLILLTQSKLCALYSSREVSFNENCKFSLVSAHAKFSSRLSCIAQSTVCVLLFSRKVSFALLTAHANLSLRFLLLERISNGNDMMNILSEGPFEKPKLASGLYKPTKEYSPNELSQYQADRDIKANLMLALPNSIYNRIDCFKTHPNLMWQQLENIMLGSSVATQLRHTRYMNNFEEFKAKDGEPLKTVYDRLCVVINDLRKIKVEKTELETNLKFLNALQPE</sequence>
<proteinExistence type="predicted"/>
<evidence type="ECO:0000313" key="2">
    <source>
        <dbReference type="Proteomes" id="UP001055879"/>
    </source>
</evidence>
<dbReference type="Proteomes" id="UP001055879">
    <property type="component" value="Linkage Group LG15"/>
</dbReference>
<keyword evidence="2" id="KW-1185">Reference proteome</keyword>